<dbReference type="EMBL" id="CADEBC010000522">
    <property type="protein sequence ID" value="CAB3244536.1"/>
    <property type="molecule type" value="Genomic_DNA"/>
</dbReference>
<dbReference type="AlphaFoldDB" id="A0A8S1AHV7"/>
<evidence type="ECO:0000313" key="2">
    <source>
        <dbReference type="EMBL" id="CAB3253650.1"/>
    </source>
</evidence>
<name>A0A8S1AHV7_ARCPL</name>
<reference evidence="3 4" key="1">
    <citation type="submission" date="2020-04" db="EMBL/GenBank/DDBJ databases">
        <authorList>
            <person name="Wallbank WR R."/>
            <person name="Pardo Diaz C."/>
            <person name="Kozak K."/>
            <person name="Martin S."/>
            <person name="Jiggins C."/>
            <person name="Moest M."/>
            <person name="Warren A I."/>
            <person name="Byers J.R.P. K."/>
            <person name="Montejo-Kovacevich G."/>
            <person name="Yen C E."/>
        </authorList>
    </citation>
    <scope>NUCLEOTIDE SEQUENCE [LARGE SCALE GENOMIC DNA]</scope>
</reference>
<proteinExistence type="predicted"/>
<dbReference type="Proteomes" id="UP000494256">
    <property type="component" value="Unassembled WGS sequence"/>
</dbReference>
<protein>
    <submittedName>
        <fullName evidence="1">Uncharacterized protein</fullName>
    </submittedName>
</protein>
<dbReference type="OrthoDB" id="7479314at2759"/>
<organism evidence="1 3">
    <name type="scientific">Arctia plantaginis</name>
    <name type="common">Wood tiger moth</name>
    <name type="synonym">Phalaena plantaginis</name>
    <dbReference type="NCBI Taxonomy" id="874455"/>
    <lineage>
        <taxon>Eukaryota</taxon>
        <taxon>Metazoa</taxon>
        <taxon>Ecdysozoa</taxon>
        <taxon>Arthropoda</taxon>
        <taxon>Hexapoda</taxon>
        <taxon>Insecta</taxon>
        <taxon>Pterygota</taxon>
        <taxon>Neoptera</taxon>
        <taxon>Endopterygota</taxon>
        <taxon>Lepidoptera</taxon>
        <taxon>Glossata</taxon>
        <taxon>Ditrysia</taxon>
        <taxon>Noctuoidea</taxon>
        <taxon>Erebidae</taxon>
        <taxon>Arctiinae</taxon>
        <taxon>Arctia</taxon>
    </lineage>
</organism>
<evidence type="ECO:0000313" key="4">
    <source>
        <dbReference type="Proteomes" id="UP000494256"/>
    </source>
</evidence>
<gene>
    <name evidence="2" type="ORF">APLA_LOCUS14374</name>
    <name evidence="1" type="ORF">APLA_LOCUS9971</name>
</gene>
<dbReference type="EMBL" id="CADEBD010000393">
    <property type="protein sequence ID" value="CAB3253650.1"/>
    <property type="molecule type" value="Genomic_DNA"/>
</dbReference>
<evidence type="ECO:0000313" key="1">
    <source>
        <dbReference type="EMBL" id="CAB3244536.1"/>
    </source>
</evidence>
<evidence type="ECO:0000313" key="3">
    <source>
        <dbReference type="Proteomes" id="UP000494106"/>
    </source>
</evidence>
<dbReference type="Proteomes" id="UP000494106">
    <property type="component" value="Unassembled WGS sequence"/>
</dbReference>
<comment type="caution">
    <text evidence="1">The sequence shown here is derived from an EMBL/GenBank/DDBJ whole genome shotgun (WGS) entry which is preliminary data.</text>
</comment>
<keyword evidence="3" id="KW-1185">Reference proteome</keyword>
<sequence length="113" mass="12629">MTVVVFGRRCGRGRCAVVRRDSGSLSMRVRAHAPAPLAFDFPRPGDGGGALHNCVAALRARYRSERPPRARYTRRYAQRRALYVTRDHRARSRDPSPPARGLHTECWAVCVAG</sequence>
<accession>A0A8S1AHV7</accession>